<feature type="compositionally biased region" description="Low complexity" evidence="5">
    <location>
        <begin position="74"/>
        <end position="101"/>
    </location>
</feature>
<dbReference type="Gene3D" id="3.40.50.10260">
    <property type="entry name" value="YjeF N-terminal domain"/>
    <property type="match status" value="1"/>
</dbReference>
<dbReference type="EMBL" id="ML978122">
    <property type="protein sequence ID" value="KAF2102785.1"/>
    <property type="molecule type" value="Genomic_DNA"/>
</dbReference>
<sequence>MASQYIGVAVLITLRNPSNIQVQGVVANIIPDSQTLILRDVLFPADGRRMPTCSVEGAQIADIRLVENPPLPPQQSAQPPVPSLQTNQVAAAQSQPVSAAATPTQASQPFVDPAIVSMGKRPSIQSTRSSFQTGPPFPASVQEAPATPMKPAAAAVPPPKRSAHVGASNHPTGPRNAAATLTAPFSGLDIGDNAETLDDSEEPTIVDNGVRRVSITKTRTGKPMDGPSEMPHKKSGRNKRNKKRQEQGSQDFGVPESSPEAVRKGTNASTQYRGKGWRQTPILREASEPISSKTPGVITGNVGQAAIKSSRRMQNHQRKLEAQQNGWATEDATDIQEMPEFDFQSNLNKFDKRAVFDQIRNEDTTADDERLVSFNRLPARPGTHGGKNLHPTENVLSSQNVKNASKRSSQTDTSSDEFDFDSARNSRTMSRASSKRGPLRSNSNLADETLPTRSRSSITGLGVPRTAYSSHSHSHGSPNIGSSTHFTPPTSPPVERGPPHQAPTQSHFLLSHSGRTCPTITPGGMLAVEELAEVEFGIPPGILTENAGRGIAEVMLAALNPGGLRLARENVALNARPVCIVLAGNHKAGARAVAASRHLSGRGVKVMVCVLEFDKVHTGSGMELDRELKVQLDIVRKLGGTVKSWADVKRWLHGGEAPVEGVLDALLPLGKTFEELGPYQDDAMEMVVWVNSGTGKVVVSVDVPSGVNGSTGETNYDALNAGPFAIKAKHIACVGAPRIGLLRALQRASNPASGEPRPDWSLWAIDIGINKAWKQFGSVGGRGVRFGGEWVAPITFVSGEA</sequence>
<accession>A0A9P4IJM4</accession>
<evidence type="ECO:0000313" key="8">
    <source>
        <dbReference type="EMBL" id="KAF2102785.1"/>
    </source>
</evidence>
<comment type="similarity">
    <text evidence="2">Belongs to the EDC3 family.</text>
</comment>
<dbReference type="Proteomes" id="UP000799772">
    <property type="component" value="Unassembled WGS sequence"/>
</dbReference>
<feature type="region of interest" description="Disordered" evidence="5">
    <location>
        <begin position="192"/>
        <end position="328"/>
    </location>
</feature>
<name>A0A9P4IJM4_9PEZI</name>
<feature type="region of interest" description="Disordered" evidence="5">
    <location>
        <begin position="121"/>
        <end position="179"/>
    </location>
</feature>
<evidence type="ECO:0000256" key="2">
    <source>
        <dbReference type="ARBA" id="ARBA00006610"/>
    </source>
</evidence>
<feature type="compositionally biased region" description="Low complexity" evidence="5">
    <location>
        <begin position="144"/>
        <end position="155"/>
    </location>
</feature>
<dbReference type="InterPro" id="IPR025762">
    <property type="entry name" value="DFDF"/>
</dbReference>
<dbReference type="InterPro" id="IPR036652">
    <property type="entry name" value="YjeF_N_dom_sf"/>
</dbReference>
<feature type="compositionally biased region" description="Polar residues" evidence="5">
    <location>
        <begin position="440"/>
        <end position="459"/>
    </location>
</feature>
<comment type="caution">
    <text evidence="8">The sequence shown here is derived from an EMBL/GenBank/DDBJ whole genome shotgun (WGS) entry which is preliminary data.</text>
</comment>
<dbReference type="PROSITE" id="PS51385">
    <property type="entry name" value="YJEF_N"/>
    <property type="match status" value="1"/>
</dbReference>
<dbReference type="SUPFAM" id="SSF64153">
    <property type="entry name" value="YjeF N-terminal domain-like"/>
    <property type="match status" value="1"/>
</dbReference>
<dbReference type="Pfam" id="PF03853">
    <property type="entry name" value="YjeF_N"/>
    <property type="match status" value="1"/>
</dbReference>
<dbReference type="PANTHER" id="PTHR13612:SF0">
    <property type="entry name" value="ENHANCER OF MRNA-DECAPPING PROTEIN 3"/>
    <property type="match status" value="1"/>
</dbReference>
<feature type="compositionally biased region" description="Acidic residues" evidence="5">
    <location>
        <begin position="195"/>
        <end position="204"/>
    </location>
</feature>
<proteinExistence type="inferred from homology"/>
<dbReference type="OrthoDB" id="10030313at2759"/>
<evidence type="ECO:0000256" key="4">
    <source>
        <dbReference type="ARBA" id="ARBA00022490"/>
    </source>
</evidence>
<protein>
    <recommendedName>
        <fullName evidence="3">Enhancer of mRNA-decapping protein 3</fullName>
    </recommendedName>
</protein>
<dbReference type="PANTHER" id="PTHR13612">
    <property type="entry name" value="ENHANCER OF MRNA-DECAPPING PROTEIN 3"/>
    <property type="match status" value="1"/>
</dbReference>
<dbReference type="GO" id="GO:0031087">
    <property type="term" value="P:deadenylation-independent decapping of nuclear-transcribed mRNA"/>
    <property type="evidence" value="ECO:0007669"/>
    <property type="project" value="TreeGrafter"/>
</dbReference>
<feature type="compositionally biased region" description="Polar residues" evidence="5">
    <location>
        <begin position="467"/>
        <end position="481"/>
    </location>
</feature>
<feature type="compositionally biased region" description="Polar residues" evidence="5">
    <location>
        <begin position="123"/>
        <end position="133"/>
    </location>
</feature>
<feature type="region of interest" description="Disordered" evidence="5">
    <location>
        <begin position="68"/>
        <end position="106"/>
    </location>
</feature>
<dbReference type="GO" id="GO:0033962">
    <property type="term" value="P:P-body assembly"/>
    <property type="evidence" value="ECO:0007669"/>
    <property type="project" value="TreeGrafter"/>
</dbReference>
<comment type="subcellular location">
    <subcellularLocation>
        <location evidence="1">Cytoplasm</location>
        <location evidence="1">P-body</location>
    </subcellularLocation>
</comment>
<dbReference type="GO" id="GO:0000932">
    <property type="term" value="C:P-body"/>
    <property type="evidence" value="ECO:0007669"/>
    <property type="project" value="UniProtKB-SubCell"/>
</dbReference>
<dbReference type="InterPro" id="IPR019050">
    <property type="entry name" value="FDF_dom"/>
</dbReference>
<evidence type="ECO:0000256" key="5">
    <source>
        <dbReference type="SAM" id="MobiDB-lite"/>
    </source>
</evidence>
<evidence type="ECO:0000259" key="7">
    <source>
        <dbReference type="PROSITE" id="PS51512"/>
    </source>
</evidence>
<feature type="domain" description="DFDF" evidence="7">
    <location>
        <begin position="329"/>
        <end position="365"/>
    </location>
</feature>
<keyword evidence="9" id="KW-1185">Reference proteome</keyword>
<feature type="compositionally biased region" description="Polar residues" evidence="5">
    <location>
        <begin position="394"/>
        <end position="407"/>
    </location>
</feature>
<feature type="compositionally biased region" description="Basic residues" evidence="5">
    <location>
        <begin position="233"/>
        <end position="243"/>
    </location>
</feature>
<dbReference type="PROSITE" id="PS51512">
    <property type="entry name" value="DFDF"/>
    <property type="match status" value="1"/>
</dbReference>
<keyword evidence="4" id="KW-0963">Cytoplasm</keyword>
<organism evidence="8 9">
    <name type="scientific">Rhizodiscina lignyota</name>
    <dbReference type="NCBI Taxonomy" id="1504668"/>
    <lineage>
        <taxon>Eukaryota</taxon>
        <taxon>Fungi</taxon>
        <taxon>Dikarya</taxon>
        <taxon>Ascomycota</taxon>
        <taxon>Pezizomycotina</taxon>
        <taxon>Dothideomycetes</taxon>
        <taxon>Pleosporomycetidae</taxon>
        <taxon>Aulographales</taxon>
        <taxon>Rhizodiscinaceae</taxon>
        <taxon>Rhizodiscina</taxon>
    </lineage>
</organism>
<dbReference type="GO" id="GO:0003729">
    <property type="term" value="F:mRNA binding"/>
    <property type="evidence" value="ECO:0007669"/>
    <property type="project" value="TreeGrafter"/>
</dbReference>
<feature type="compositionally biased region" description="Polar residues" evidence="5">
    <location>
        <begin position="423"/>
        <end position="432"/>
    </location>
</feature>
<evidence type="ECO:0000256" key="3">
    <source>
        <dbReference type="ARBA" id="ARBA00015797"/>
    </source>
</evidence>
<dbReference type="Pfam" id="PF09532">
    <property type="entry name" value="FDF"/>
    <property type="match status" value="1"/>
</dbReference>
<dbReference type="AlphaFoldDB" id="A0A9P4IJM4"/>
<reference evidence="8" key="1">
    <citation type="journal article" date="2020" name="Stud. Mycol.">
        <title>101 Dothideomycetes genomes: a test case for predicting lifestyles and emergence of pathogens.</title>
        <authorList>
            <person name="Haridas S."/>
            <person name="Albert R."/>
            <person name="Binder M."/>
            <person name="Bloem J."/>
            <person name="Labutti K."/>
            <person name="Salamov A."/>
            <person name="Andreopoulos B."/>
            <person name="Baker S."/>
            <person name="Barry K."/>
            <person name="Bills G."/>
            <person name="Bluhm B."/>
            <person name="Cannon C."/>
            <person name="Castanera R."/>
            <person name="Culley D."/>
            <person name="Daum C."/>
            <person name="Ezra D."/>
            <person name="Gonzalez J."/>
            <person name="Henrissat B."/>
            <person name="Kuo A."/>
            <person name="Liang C."/>
            <person name="Lipzen A."/>
            <person name="Lutzoni F."/>
            <person name="Magnuson J."/>
            <person name="Mondo S."/>
            <person name="Nolan M."/>
            <person name="Ohm R."/>
            <person name="Pangilinan J."/>
            <person name="Park H.-J."/>
            <person name="Ramirez L."/>
            <person name="Alfaro M."/>
            <person name="Sun H."/>
            <person name="Tritt A."/>
            <person name="Yoshinaga Y."/>
            <person name="Zwiers L.-H."/>
            <person name="Turgeon B."/>
            <person name="Goodwin S."/>
            <person name="Spatafora J."/>
            <person name="Crous P."/>
            <person name="Grigoriev I."/>
        </authorList>
    </citation>
    <scope>NUCLEOTIDE SEQUENCE</scope>
    <source>
        <strain evidence="8">CBS 133067</strain>
    </source>
</reference>
<feature type="domain" description="YjeF N-terminal" evidence="6">
    <location>
        <begin position="525"/>
        <end position="775"/>
    </location>
</feature>
<evidence type="ECO:0000256" key="1">
    <source>
        <dbReference type="ARBA" id="ARBA00004201"/>
    </source>
</evidence>
<dbReference type="SMART" id="SM01199">
    <property type="entry name" value="FDF"/>
    <property type="match status" value="1"/>
</dbReference>
<evidence type="ECO:0000259" key="6">
    <source>
        <dbReference type="PROSITE" id="PS51385"/>
    </source>
</evidence>
<evidence type="ECO:0000313" key="9">
    <source>
        <dbReference type="Proteomes" id="UP000799772"/>
    </source>
</evidence>
<gene>
    <name evidence="8" type="ORF">NA57DRAFT_31635</name>
</gene>
<dbReference type="InterPro" id="IPR004443">
    <property type="entry name" value="YjeF_N_dom"/>
</dbReference>
<feature type="region of interest" description="Disordered" evidence="5">
    <location>
        <begin position="376"/>
        <end position="505"/>
    </location>
</feature>